<dbReference type="InterPro" id="IPR011330">
    <property type="entry name" value="Glyco_hydro/deAcase_b/a-brl"/>
</dbReference>
<dbReference type="Proteomes" id="UP001499854">
    <property type="component" value="Unassembled WGS sequence"/>
</dbReference>
<dbReference type="CDD" id="cd10954">
    <property type="entry name" value="CE4_CtAXE_like"/>
    <property type="match status" value="1"/>
</dbReference>
<dbReference type="PROSITE" id="PS51677">
    <property type="entry name" value="NODB"/>
    <property type="match status" value="1"/>
</dbReference>
<dbReference type="InterPro" id="IPR002509">
    <property type="entry name" value="NODB_dom"/>
</dbReference>
<dbReference type="Pfam" id="PF01522">
    <property type="entry name" value="Polysacc_deac_1"/>
    <property type="match status" value="1"/>
</dbReference>
<dbReference type="PANTHER" id="PTHR10587">
    <property type="entry name" value="GLYCOSYL TRANSFERASE-RELATED"/>
    <property type="match status" value="1"/>
</dbReference>
<feature type="compositionally biased region" description="Pro residues" evidence="3">
    <location>
        <begin position="357"/>
        <end position="370"/>
    </location>
</feature>
<keyword evidence="2" id="KW-0378">Hydrolase</keyword>
<evidence type="ECO:0000256" key="3">
    <source>
        <dbReference type="SAM" id="MobiDB-lite"/>
    </source>
</evidence>
<evidence type="ECO:0000256" key="2">
    <source>
        <dbReference type="ARBA" id="ARBA00022801"/>
    </source>
</evidence>
<feature type="compositionally biased region" description="Gly residues" evidence="3">
    <location>
        <begin position="384"/>
        <end position="394"/>
    </location>
</feature>
<dbReference type="SUPFAM" id="SSF88713">
    <property type="entry name" value="Glycoside hydrolase/deacetylase"/>
    <property type="match status" value="1"/>
</dbReference>
<proteinExistence type="predicted"/>
<dbReference type="PROSITE" id="PS51257">
    <property type="entry name" value="PROKAR_LIPOPROTEIN"/>
    <property type="match status" value="1"/>
</dbReference>
<feature type="compositionally biased region" description="Low complexity" evidence="3">
    <location>
        <begin position="97"/>
        <end position="115"/>
    </location>
</feature>
<evidence type="ECO:0000256" key="4">
    <source>
        <dbReference type="SAM" id="SignalP"/>
    </source>
</evidence>
<dbReference type="RefSeq" id="WP_344658477.1">
    <property type="nucleotide sequence ID" value="NZ_BAAAQM010000021.1"/>
</dbReference>
<feature type="region of interest" description="Disordered" evidence="3">
    <location>
        <begin position="336"/>
        <end position="394"/>
    </location>
</feature>
<keyword evidence="1" id="KW-0479">Metal-binding</keyword>
<name>A0ABP5D7D1_9ACTN</name>
<accession>A0ABP5D7D1</accession>
<feature type="region of interest" description="Disordered" evidence="3">
    <location>
        <begin position="26"/>
        <end position="134"/>
    </location>
</feature>
<dbReference type="InterPro" id="IPR050248">
    <property type="entry name" value="Polysacc_deacetylase_ArnD"/>
</dbReference>
<dbReference type="EMBL" id="BAAAQM010000021">
    <property type="protein sequence ID" value="GAA1975113.1"/>
    <property type="molecule type" value="Genomic_DNA"/>
</dbReference>
<feature type="domain" description="NodB homology" evidence="5">
    <location>
        <begin position="141"/>
        <end position="314"/>
    </location>
</feature>
<organism evidence="6 7">
    <name type="scientific">Catenulispora subtropica</name>
    <dbReference type="NCBI Taxonomy" id="450798"/>
    <lineage>
        <taxon>Bacteria</taxon>
        <taxon>Bacillati</taxon>
        <taxon>Actinomycetota</taxon>
        <taxon>Actinomycetes</taxon>
        <taxon>Catenulisporales</taxon>
        <taxon>Catenulisporaceae</taxon>
        <taxon>Catenulispora</taxon>
    </lineage>
</organism>
<evidence type="ECO:0000313" key="6">
    <source>
        <dbReference type="EMBL" id="GAA1975113.1"/>
    </source>
</evidence>
<keyword evidence="4" id="KW-0732">Signal</keyword>
<reference evidence="7" key="1">
    <citation type="journal article" date="2019" name="Int. J. Syst. Evol. Microbiol.">
        <title>The Global Catalogue of Microorganisms (GCM) 10K type strain sequencing project: providing services to taxonomists for standard genome sequencing and annotation.</title>
        <authorList>
            <consortium name="The Broad Institute Genomics Platform"/>
            <consortium name="The Broad Institute Genome Sequencing Center for Infectious Disease"/>
            <person name="Wu L."/>
            <person name="Ma J."/>
        </authorList>
    </citation>
    <scope>NUCLEOTIDE SEQUENCE [LARGE SCALE GENOMIC DNA]</scope>
    <source>
        <strain evidence="7">JCM 16013</strain>
    </source>
</reference>
<feature type="signal peptide" evidence="4">
    <location>
        <begin position="1"/>
        <end position="25"/>
    </location>
</feature>
<sequence length="394" mass="39374">MSRFPDRKKALAVLAAVSAVGVAAAACAGGGSGGKPQAAGTRPSSSASSSGTSGATGGADGSSGTSGHAGTGSATPGGPSGSSNGPSSGGTTGSSGGTTSPSGSSSSSGGPSPTAVIPTTPGYQPPATPRKNAGVDCSTAKCIALTFDDGPGPDTGRLLDLLQRENVPATFFVLGDQAEKYPATVRREYAEGHEVGNHTYDHKDLSTLSAAAVQAEIKHGADAIAATGIPRPTLVRPPYGAVNDTVRTYAGYPFIMWRVDPLDWKYPNAVRVADQIVSHAQPGRIVLSHDIHKTTIDAMPAVIQRLKQQGYTFVTVSTLLKGVNLQNGQSYFTRPAAMTGTGGGSVQAPQYSQTPQGPQPPQGPQGPPSGPVGGADPGVPNGKQSGGTGGPSQH</sequence>
<keyword evidence="7" id="KW-1185">Reference proteome</keyword>
<feature type="chain" id="PRO_5046455478" description="NodB homology domain-containing protein" evidence="4">
    <location>
        <begin position="26"/>
        <end position="394"/>
    </location>
</feature>
<protein>
    <recommendedName>
        <fullName evidence="5">NodB homology domain-containing protein</fullName>
    </recommendedName>
</protein>
<feature type="compositionally biased region" description="Gly residues" evidence="3">
    <location>
        <begin position="87"/>
        <end position="96"/>
    </location>
</feature>
<gene>
    <name evidence="6" type="ORF">GCM10009838_38970</name>
</gene>
<evidence type="ECO:0000259" key="5">
    <source>
        <dbReference type="PROSITE" id="PS51677"/>
    </source>
</evidence>
<comment type="caution">
    <text evidence="6">The sequence shown here is derived from an EMBL/GenBank/DDBJ whole genome shotgun (WGS) entry which is preliminary data.</text>
</comment>
<feature type="compositionally biased region" description="Low complexity" evidence="3">
    <location>
        <begin position="35"/>
        <end position="53"/>
    </location>
</feature>
<dbReference type="Gene3D" id="3.20.20.370">
    <property type="entry name" value="Glycoside hydrolase/deacetylase"/>
    <property type="match status" value="1"/>
</dbReference>
<dbReference type="PANTHER" id="PTHR10587:SF133">
    <property type="entry name" value="CHITIN DEACETYLASE 1-RELATED"/>
    <property type="match status" value="1"/>
</dbReference>
<feature type="compositionally biased region" description="Low complexity" evidence="3">
    <location>
        <begin position="62"/>
        <end position="86"/>
    </location>
</feature>
<evidence type="ECO:0000313" key="7">
    <source>
        <dbReference type="Proteomes" id="UP001499854"/>
    </source>
</evidence>
<evidence type="ECO:0000256" key="1">
    <source>
        <dbReference type="ARBA" id="ARBA00022723"/>
    </source>
</evidence>